<dbReference type="EMBL" id="PGGS01000560">
    <property type="protein sequence ID" value="PNH03025.1"/>
    <property type="molecule type" value="Genomic_DNA"/>
</dbReference>
<comment type="subcellular location">
    <subcellularLocation>
        <location evidence="1">Nucleus</location>
    </subcellularLocation>
</comment>
<organism evidence="18 19">
    <name type="scientific">Tetrabaena socialis</name>
    <dbReference type="NCBI Taxonomy" id="47790"/>
    <lineage>
        <taxon>Eukaryota</taxon>
        <taxon>Viridiplantae</taxon>
        <taxon>Chlorophyta</taxon>
        <taxon>core chlorophytes</taxon>
        <taxon>Chlorophyceae</taxon>
        <taxon>CS clade</taxon>
        <taxon>Chlamydomonadales</taxon>
        <taxon>Tetrabaenaceae</taxon>
        <taxon>Tetrabaena</taxon>
    </lineage>
</organism>
<evidence type="ECO:0000256" key="14">
    <source>
        <dbReference type="ARBA" id="ARBA00049244"/>
    </source>
</evidence>
<evidence type="ECO:0000256" key="4">
    <source>
        <dbReference type="ARBA" id="ARBA00022695"/>
    </source>
</evidence>
<feature type="compositionally biased region" description="Basic and acidic residues" evidence="15">
    <location>
        <begin position="530"/>
        <end position="540"/>
    </location>
</feature>
<evidence type="ECO:0000313" key="19">
    <source>
        <dbReference type="Proteomes" id="UP000236333"/>
    </source>
</evidence>
<feature type="compositionally biased region" description="Polar residues" evidence="15">
    <location>
        <begin position="375"/>
        <end position="386"/>
    </location>
</feature>
<comment type="caution">
    <text evidence="18">The sequence shown here is derived from an EMBL/GenBank/DDBJ whole genome shotgun (WGS) entry which is preliminary data.</text>
</comment>
<dbReference type="InterPro" id="IPR041298">
    <property type="entry name" value="UBZ3"/>
</dbReference>
<dbReference type="OrthoDB" id="1747274at2759"/>
<dbReference type="PROSITE" id="PS51907">
    <property type="entry name" value="ZF_UBZ3"/>
    <property type="match status" value="1"/>
</dbReference>
<dbReference type="PANTHER" id="PTHR11076:SF33">
    <property type="entry name" value="DNA POLYMERASE KAPPA"/>
    <property type="match status" value="1"/>
</dbReference>
<dbReference type="Pfam" id="PF00817">
    <property type="entry name" value="IMS"/>
    <property type="match status" value="1"/>
</dbReference>
<dbReference type="Pfam" id="PF18439">
    <property type="entry name" value="zf_UBZ"/>
    <property type="match status" value="1"/>
</dbReference>
<evidence type="ECO:0000256" key="10">
    <source>
        <dbReference type="ARBA" id="ARBA00022842"/>
    </source>
</evidence>
<dbReference type="SUPFAM" id="SSF100879">
    <property type="entry name" value="Lesion bypass DNA polymerase (Y-family), little finger domain"/>
    <property type="match status" value="1"/>
</dbReference>
<dbReference type="GO" id="GO:0042276">
    <property type="term" value="P:error-prone translesion synthesis"/>
    <property type="evidence" value="ECO:0007669"/>
    <property type="project" value="TreeGrafter"/>
</dbReference>
<keyword evidence="7" id="KW-0227">DNA damage</keyword>
<keyword evidence="10" id="KW-0460">Magnesium</keyword>
<comment type="catalytic activity">
    <reaction evidence="14">
        <text>DNA(n) + a 2'-deoxyribonucleoside 5'-triphosphate = DNA(n+1) + diphosphate</text>
        <dbReference type="Rhea" id="RHEA:22508"/>
        <dbReference type="Rhea" id="RHEA-COMP:17339"/>
        <dbReference type="Rhea" id="RHEA-COMP:17340"/>
        <dbReference type="ChEBI" id="CHEBI:33019"/>
        <dbReference type="ChEBI" id="CHEBI:61560"/>
        <dbReference type="ChEBI" id="CHEBI:173112"/>
        <dbReference type="EC" id="2.7.7.7"/>
    </reaction>
</comment>
<dbReference type="GO" id="GO:0003684">
    <property type="term" value="F:damaged DNA binding"/>
    <property type="evidence" value="ECO:0007669"/>
    <property type="project" value="InterPro"/>
</dbReference>
<keyword evidence="9" id="KW-0862">Zinc</keyword>
<dbReference type="GO" id="GO:0003887">
    <property type="term" value="F:DNA-directed DNA polymerase activity"/>
    <property type="evidence" value="ECO:0007669"/>
    <property type="project" value="UniProtKB-KW"/>
</dbReference>
<feature type="region of interest" description="Disordered" evidence="15">
    <location>
        <begin position="369"/>
        <end position="455"/>
    </location>
</feature>
<evidence type="ECO:0000256" key="8">
    <source>
        <dbReference type="ARBA" id="ARBA00022771"/>
    </source>
</evidence>
<evidence type="ECO:0000256" key="6">
    <source>
        <dbReference type="ARBA" id="ARBA00022723"/>
    </source>
</evidence>
<sequence length="888" mass="91405">MPGPAPATAPVAPPGASAPAPWLDYRSVFTNAKAGMEGVDKEHVQRVVYEMSKDSAHYRNEQRKQAQVDARIAKLRERSEHLTPAELAAATRSKLFIPSSHSRAAQKQVPMAVGGMGMISTANYVARRFGVRSAMPGFIGKRLCPQLVFVPLDFSRYQAAAERVRAVFRLFDPAFETGGLDEAALDVTEHCSREGCTGEQAAAELRRLVRETCGGLTCSVGVAANKMLAKADTSAEPGRKGISCERTFRNMSAPAQQEAMARQVRAVVRVVVRARLVESLAAEMAEEGIEGRNVTLKLKLATFEVCTRAVTLPRHMRTAADILPAVLRLLRNEMPLTLRLMGVRMAALRKRWPALDALRVNAAGSSPLARFLRPGSSSAGHPNSHPQQQQQEQQRPSTGPPGGSGRPGCASAPPPSSAAAAEAGMRPAAGSAATRTTEPGDSPPPREQAAAAAAARAAGAGPAASGGADGRAFGGFAAAVAAAAVGGAAGGGGWGGFMAPAVRGAEGGGRSRTPSPGRGGTLGLGLGLRPGDRYEDRYEDGYEDGDGLDEEVDEYGAQRLQHETACDEAAWACGDGYGRGGMMEGEEGEEGGADEGQQRGDDGDVVCIGDGAEGPHQAACAWGGVLVPEPHQGRGQQQPLGGVAEEGGCGGQGAAARWAGGGSREPGAGGDWAEGEAQQGQPPAKRPRLAQDWGTGDACGGADVSGAAAADLLELGHRGLGQQQQQQERRQWQQWQQQQGQQPWEPPSALDGGGCAVATAAAPAAAPAGASSTGPGAGAGAGGGMWACRVCTFASNRRQLLRCEVCDCLKGSTQAPPGPPPPAWASVAMPSAAAGGGGSEGGGGGGVCPEGQGRQRPCPECGADVDVPRWAEHQDWHLALRLCKEGMG</sequence>
<keyword evidence="12" id="KW-0234">DNA repair</keyword>
<keyword evidence="8" id="KW-0863">Zinc-finger</keyword>
<keyword evidence="11" id="KW-0239">DNA-directed DNA polymerase</keyword>
<dbReference type="InterPro" id="IPR043128">
    <property type="entry name" value="Rev_trsase/Diguanyl_cyclase"/>
</dbReference>
<dbReference type="InterPro" id="IPR036775">
    <property type="entry name" value="DNA_pol_Y-fam_lit_finger_sf"/>
</dbReference>
<evidence type="ECO:0000256" key="2">
    <source>
        <dbReference type="ARBA" id="ARBA00012417"/>
    </source>
</evidence>
<keyword evidence="19" id="KW-1185">Reference proteome</keyword>
<evidence type="ECO:0000256" key="3">
    <source>
        <dbReference type="ARBA" id="ARBA00022679"/>
    </source>
</evidence>
<keyword evidence="5" id="KW-0235">DNA replication</keyword>
<dbReference type="Pfam" id="PF11799">
    <property type="entry name" value="IMS_C"/>
    <property type="match status" value="1"/>
</dbReference>
<dbReference type="Gene3D" id="1.10.150.810">
    <property type="match status" value="1"/>
</dbReference>
<evidence type="ECO:0000256" key="13">
    <source>
        <dbReference type="ARBA" id="ARBA00023242"/>
    </source>
</evidence>
<protein>
    <recommendedName>
        <fullName evidence="2">DNA-directed DNA polymerase</fullName>
        <ecNumber evidence="2">2.7.7.7</ecNumber>
    </recommendedName>
</protein>
<dbReference type="InterPro" id="IPR017961">
    <property type="entry name" value="DNA_pol_Y-fam_little_finger"/>
</dbReference>
<dbReference type="Gene3D" id="3.40.1170.60">
    <property type="match status" value="1"/>
</dbReference>
<name>A0A2J7ZRY8_9CHLO</name>
<evidence type="ECO:0000313" key="18">
    <source>
        <dbReference type="EMBL" id="PNH03025.1"/>
    </source>
</evidence>
<proteinExistence type="predicted"/>
<evidence type="ECO:0000256" key="1">
    <source>
        <dbReference type="ARBA" id="ARBA00004123"/>
    </source>
</evidence>
<feature type="compositionally biased region" description="Gly residues" evidence="15">
    <location>
        <begin position="834"/>
        <end position="848"/>
    </location>
</feature>
<feature type="domain" description="UBZ3-type" evidence="17">
    <location>
        <begin position="851"/>
        <end position="885"/>
    </location>
</feature>
<feature type="region of interest" description="Disordered" evidence="15">
    <location>
        <begin position="504"/>
        <end position="549"/>
    </location>
</feature>
<evidence type="ECO:0000256" key="12">
    <source>
        <dbReference type="ARBA" id="ARBA00023204"/>
    </source>
</evidence>
<gene>
    <name evidence="18" type="ORF">TSOC_010953</name>
</gene>
<evidence type="ECO:0000256" key="15">
    <source>
        <dbReference type="SAM" id="MobiDB-lite"/>
    </source>
</evidence>
<dbReference type="Gene3D" id="3.30.70.270">
    <property type="match status" value="1"/>
</dbReference>
<feature type="compositionally biased region" description="Acidic residues" evidence="15">
    <location>
        <begin position="584"/>
        <end position="593"/>
    </location>
</feature>
<dbReference type="GO" id="GO:0006281">
    <property type="term" value="P:DNA repair"/>
    <property type="evidence" value="ECO:0007669"/>
    <property type="project" value="UniProtKB-KW"/>
</dbReference>
<evidence type="ECO:0000259" key="17">
    <source>
        <dbReference type="PROSITE" id="PS51907"/>
    </source>
</evidence>
<evidence type="ECO:0000259" key="16">
    <source>
        <dbReference type="PROSITE" id="PS50173"/>
    </source>
</evidence>
<dbReference type="SUPFAM" id="SSF56672">
    <property type="entry name" value="DNA/RNA polymerases"/>
    <property type="match status" value="1"/>
</dbReference>
<keyword evidence="6" id="KW-0479">Metal-binding</keyword>
<feature type="region of interest" description="Disordered" evidence="15">
    <location>
        <begin position="827"/>
        <end position="849"/>
    </location>
</feature>
<evidence type="ECO:0000256" key="11">
    <source>
        <dbReference type="ARBA" id="ARBA00022932"/>
    </source>
</evidence>
<feature type="compositionally biased region" description="Low complexity" evidence="15">
    <location>
        <begin position="407"/>
        <end position="433"/>
    </location>
</feature>
<dbReference type="Gene3D" id="3.30.1490.100">
    <property type="entry name" value="DNA polymerase, Y-family, little finger domain"/>
    <property type="match status" value="1"/>
</dbReference>
<dbReference type="PROSITE" id="PS50173">
    <property type="entry name" value="UMUC"/>
    <property type="match status" value="1"/>
</dbReference>
<reference evidence="18 19" key="1">
    <citation type="journal article" date="2017" name="Mol. Biol. Evol.">
        <title>The 4-celled Tetrabaena socialis nuclear genome reveals the essential components for genetic control of cell number at the origin of multicellularity in the volvocine lineage.</title>
        <authorList>
            <person name="Featherston J."/>
            <person name="Arakaki Y."/>
            <person name="Hanschen E.R."/>
            <person name="Ferris P.J."/>
            <person name="Michod R.E."/>
            <person name="Olson B.J.S.C."/>
            <person name="Nozaki H."/>
            <person name="Durand P.M."/>
        </authorList>
    </citation>
    <scope>NUCLEOTIDE SEQUENCE [LARGE SCALE GENOMIC DNA]</scope>
    <source>
        <strain evidence="18 19">NIES-571</strain>
    </source>
</reference>
<dbReference type="GO" id="GO:0008270">
    <property type="term" value="F:zinc ion binding"/>
    <property type="evidence" value="ECO:0007669"/>
    <property type="project" value="UniProtKB-KW"/>
</dbReference>
<evidence type="ECO:0000256" key="7">
    <source>
        <dbReference type="ARBA" id="ARBA00022763"/>
    </source>
</evidence>
<feature type="compositionally biased region" description="Gly residues" evidence="15">
    <location>
        <begin position="644"/>
        <end position="672"/>
    </location>
</feature>
<evidence type="ECO:0000256" key="5">
    <source>
        <dbReference type="ARBA" id="ARBA00022705"/>
    </source>
</evidence>
<dbReference type="PANTHER" id="PTHR11076">
    <property type="entry name" value="DNA REPAIR POLYMERASE UMUC / TRANSFERASE FAMILY MEMBER"/>
    <property type="match status" value="1"/>
</dbReference>
<dbReference type="AlphaFoldDB" id="A0A2J7ZRY8"/>
<feature type="region of interest" description="Disordered" evidence="15">
    <location>
        <begin position="630"/>
        <end position="692"/>
    </location>
</feature>
<feature type="domain" description="UmuC" evidence="16">
    <location>
        <begin position="103"/>
        <end position="230"/>
    </location>
</feature>
<feature type="compositionally biased region" description="Gly residues" evidence="15">
    <location>
        <begin position="517"/>
        <end position="528"/>
    </location>
</feature>
<feature type="compositionally biased region" description="Low complexity" evidence="15">
    <location>
        <begin position="721"/>
        <end position="743"/>
    </location>
</feature>
<accession>A0A2J7ZRY8</accession>
<feature type="region of interest" description="Disordered" evidence="15">
    <location>
        <begin position="577"/>
        <end position="611"/>
    </location>
</feature>
<feature type="region of interest" description="Disordered" evidence="15">
    <location>
        <begin position="720"/>
        <end position="755"/>
    </location>
</feature>
<dbReference type="GO" id="GO:0005634">
    <property type="term" value="C:nucleus"/>
    <property type="evidence" value="ECO:0007669"/>
    <property type="project" value="UniProtKB-SubCell"/>
</dbReference>
<dbReference type="GO" id="GO:0006260">
    <property type="term" value="P:DNA replication"/>
    <property type="evidence" value="ECO:0007669"/>
    <property type="project" value="UniProtKB-KW"/>
</dbReference>
<feature type="compositionally biased region" description="Low complexity" evidence="15">
    <location>
        <begin position="387"/>
        <end position="397"/>
    </location>
</feature>
<dbReference type="InterPro" id="IPR050116">
    <property type="entry name" value="DNA_polymerase-Y"/>
</dbReference>
<dbReference type="InterPro" id="IPR001126">
    <property type="entry name" value="UmuC"/>
</dbReference>
<dbReference type="InterPro" id="IPR043502">
    <property type="entry name" value="DNA/RNA_pol_sf"/>
</dbReference>
<evidence type="ECO:0000256" key="9">
    <source>
        <dbReference type="ARBA" id="ARBA00022833"/>
    </source>
</evidence>
<dbReference type="Proteomes" id="UP000236333">
    <property type="component" value="Unassembled WGS sequence"/>
</dbReference>
<keyword evidence="3" id="KW-0808">Transferase</keyword>
<keyword evidence="13" id="KW-0539">Nucleus</keyword>
<dbReference type="FunFam" id="3.30.1490.100:FF:000004">
    <property type="entry name" value="DNA polymerase IV"/>
    <property type="match status" value="1"/>
</dbReference>
<keyword evidence="4" id="KW-0548">Nucleotidyltransferase</keyword>
<dbReference type="EC" id="2.7.7.7" evidence="2"/>